<dbReference type="Proteomes" id="UP000199708">
    <property type="component" value="Unassembled WGS sequence"/>
</dbReference>
<accession>A0A1G7SM96</accession>
<proteinExistence type="predicted"/>
<dbReference type="InterPro" id="IPR052891">
    <property type="entry name" value="DNA-3mA_glycosylase"/>
</dbReference>
<name>A0A1G7SM96_9LACT</name>
<dbReference type="GO" id="GO:0046872">
    <property type="term" value="F:metal ion binding"/>
    <property type="evidence" value="ECO:0007669"/>
    <property type="project" value="UniProtKB-KW"/>
</dbReference>
<dbReference type="PANTHER" id="PTHR30037:SF4">
    <property type="entry name" value="DNA-3-METHYLADENINE GLYCOSYLASE I"/>
    <property type="match status" value="1"/>
</dbReference>
<keyword evidence="1" id="KW-0479">Metal-binding</keyword>
<dbReference type="OrthoDB" id="9807664at2"/>
<evidence type="ECO:0000313" key="2">
    <source>
        <dbReference type="EMBL" id="SDG24061.1"/>
    </source>
</evidence>
<dbReference type="Gene3D" id="1.10.340.30">
    <property type="entry name" value="Hypothetical protein, domain 2"/>
    <property type="match status" value="1"/>
</dbReference>
<feature type="binding site" evidence="1">
    <location>
        <position position="18"/>
    </location>
    <ligand>
        <name>Zn(2+)</name>
        <dbReference type="ChEBI" id="CHEBI:29105"/>
    </ligand>
</feature>
<feature type="binding site" evidence="1">
    <location>
        <position position="4"/>
    </location>
    <ligand>
        <name>Zn(2+)</name>
        <dbReference type="ChEBI" id="CHEBI:29105"/>
    </ligand>
</feature>
<evidence type="ECO:0000256" key="1">
    <source>
        <dbReference type="PIRSR" id="PIRSR605019-1"/>
    </source>
</evidence>
<dbReference type="EMBL" id="FNCK01000004">
    <property type="protein sequence ID" value="SDG24061.1"/>
    <property type="molecule type" value="Genomic_DNA"/>
</dbReference>
<dbReference type="GO" id="GO:0008725">
    <property type="term" value="F:DNA-3-methyladenine glycosylase activity"/>
    <property type="evidence" value="ECO:0007669"/>
    <property type="project" value="InterPro"/>
</dbReference>
<keyword evidence="1" id="KW-0862">Zinc</keyword>
<dbReference type="GO" id="GO:0006284">
    <property type="term" value="P:base-excision repair"/>
    <property type="evidence" value="ECO:0007669"/>
    <property type="project" value="InterPro"/>
</dbReference>
<dbReference type="InterPro" id="IPR011257">
    <property type="entry name" value="DNA_glycosylase"/>
</dbReference>
<reference evidence="2 3" key="1">
    <citation type="submission" date="2016-10" db="EMBL/GenBank/DDBJ databases">
        <authorList>
            <person name="de Groot N.N."/>
        </authorList>
    </citation>
    <scope>NUCLEOTIDE SEQUENCE [LARGE SCALE GENOMIC DNA]</scope>
    <source>
        <strain evidence="2 3">ATCC BAA-466</strain>
    </source>
</reference>
<dbReference type="PANTHER" id="PTHR30037">
    <property type="entry name" value="DNA-3-METHYLADENINE GLYCOSYLASE 1"/>
    <property type="match status" value="1"/>
</dbReference>
<sequence>MKRCQWVTNKPDYYLRYHDEIWGKPEHDDLQLFKWLILESFHVGLSWQLVLSKEHAFELAFDQFDYCKIAHYQENKIEALLDDSKIIRHRGKIEATVTNAQAFLKIQEDYGSFDRFIWHFTEGEVILKPKNQEASDTSTELSDRVAKALKEYGFKYVGSVTIYSYLQAIGVVNDHDYDCSFR</sequence>
<feature type="binding site" evidence="1">
    <location>
        <position position="175"/>
    </location>
    <ligand>
        <name>Zn(2+)</name>
        <dbReference type="ChEBI" id="CHEBI:29105"/>
    </ligand>
</feature>
<gene>
    <name evidence="2" type="ORF">SAMN05421791_10475</name>
</gene>
<dbReference type="SUPFAM" id="SSF48150">
    <property type="entry name" value="DNA-glycosylase"/>
    <property type="match status" value="1"/>
</dbReference>
<feature type="binding site" evidence="1">
    <location>
        <position position="179"/>
    </location>
    <ligand>
        <name>Zn(2+)</name>
        <dbReference type="ChEBI" id="CHEBI:29105"/>
    </ligand>
</feature>
<dbReference type="STRING" id="120956.SAMN05421791_10475"/>
<dbReference type="InterPro" id="IPR005019">
    <property type="entry name" value="Adenine_glyco"/>
</dbReference>
<dbReference type="AlphaFoldDB" id="A0A1G7SM96"/>
<dbReference type="Pfam" id="PF03352">
    <property type="entry name" value="Adenine_glyco"/>
    <property type="match status" value="1"/>
</dbReference>
<keyword evidence="3" id="KW-1185">Reference proteome</keyword>
<protein>
    <submittedName>
        <fullName evidence="2">DNA-3-methyladenine glycosylase I</fullName>
    </submittedName>
</protein>
<evidence type="ECO:0000313" key="3">
    <source>
        <dbReference type="Proteomes" id="UP000199708"/>
    </source>
</evidence>
<organism evidence="2 3">
    <name type="scientific">Facklamia miroungae</name>
    <dbReference type="NCBI Taxonomy" id="120956"/>
    <lineage>
        <taxon>Bacteria</taxon>
        <taxon>Bacillati</taxon>
        <taxon>Bacillota</taxon>
        <taxon>Bacilli</taxon>
        <taxon>Lactobacillales</taxon>
        <taxon>Aerococcaceae</taxon>
        <taxon>Facklamia</taxon>
    </lineage>
</organism>
<dbReference type="RefSeq" id="WP_090289764.1">
    <property type="nucleotide sequence ID" value="NZ_FNCK01000004.1"/>
</dbReference>